<dbReference type="VEuPathDB" id="FungiDB:TRICI_002751"/>
<feature type="region of interest" description="Disordered" evidence="1">
    <location>
        <begin position="290"/>
        <end position="317"/>
    </location>
</feature>
<gene>
    <name evidence="2" type="ORF">TRICI_002751</name>
</gene>
<dbReference type="GO" id="GO:0003735">
    <property type="term" value="F:structural constituent of ribosome"/>
    <property type="evidence" value="ECO:0007669"/>
    <property type="project" value="TreeGrafter"/>
</dbReference>
<organism evidence="2 3">
    <name type="scientific">Trichomonascus ciferrii</name>
    <dbReference type="NCBI Taxonomy" id="44093"/>
    <lineage>
        <taxon>Eukaryota</taxon>
        <taxon>Fungi</taxon>
        <taxon>Dikarya</taxon>
        <taxon>Ascomycota</taxon>
        <taxon>Saccharomycotina</taxon>
        <taxon>Dipodascomycetes</taxon>
        <taxon>Dipodascales</taxon>
        <taxon>Trichomonascaceae</taxon>
        <taxon>Trichomonascus</taxon>
        <taxon>Trichomonascus ciferrii complex</taxon>
    </lineage>
</organism>
<keyword evidence="3" id="KW-1185">Reference proteome</keyword>
<sequence length="336" mass="37601">MAAAGAASRRAPASFNSLYKGSRLVQVVQPEFKDLLSRRKEEYSRPVRQVIYSTPASNHRRDYGLKRAMPKPLDSRYITVDNLDTPYGFTEYNPGSSKSLVRKRLQSLAQSSIPIPRKSKDRPELSPLLYGSSNTQEQKFDPKFLQSLRSEFIQWLQSQSKTLQALYDNPRELERLAQQFLDGTRIGSGSNEPEHAPLGTAGLNYSLPGVVYNQPEGITATRFVPGRRLERNGHVVATAGVVAMSDVGGSVNVNNNWDDKNRIRQNLENFTVKRLKIAPNSGQALLTVQPHSRTNNRPGQLTPRTPTNYVSSSNDSIRTHNESNALYKLINNSLFS</sequence>
<evidence type="ECO:0000256" key="1">
    <source>
        <dbReference type="SAM" id="MobiDB-lite"/>
    </source>
</evidence>
<dbReference type="GO" id="GO:0005763">
    <property type="term" value="C:mitochondrial small ribosomal subunit"/>
    <property type="evidence" value="ECO:0007669"/>
    <property type="project" value="TreeGrafter"/>
</dbReference>
<dbReference type="PANTHER" id="PTHR28058:SF1">
    <property type="entry name" value="SMALL RIBOSOMAL SUBUNIT PROTEIN BS1M"/>
    <property type="match status" value="1"/>
</dbReference>
<dbReference type="AlphaFoldDB" id="A0A642VBP4"/>
<name>A0A642VBP4_9ASCO</name>
<dbReference type="InterPro" id="IPR016712">
    <property type="entry name" value="Rbsml_bS1m-like"/>
</dbReference>
<protein>
    <submittedName>
        <fullName evidence="2">Uncharacterized protein</fullName>
    </submittedName>
</protein>
<comment type="caution">
    <text evidence="2">The sequence shown here is derived from an EMBL/GenBank/DDBJ whole genome shotgun (WGS) entry which is preliminary data.</text>
</comment>
<dbReference type="PANTHER" id="PTHR28058">
    <property type="entry name" value="37S RIBOSOMAL PROTEIN MRP51, MITOCHONDRIAL"/>
    <property type="match status" value="1"/>
</dbReference>
<proteinExistence type="predicted"/>
<dbReference type="Pfam" id="PF11709">
    <property type="entry name" value="Mit_ribos_Mrp51"/>
    <property type="match status" value="1"/>
</dbReference>
<feature type="compositionally biased region" description="Polar residues" evidence="1">
    <location>
        <begin position="290"/>
        <end position="316"/>
    </location>
</feature>
<reference evidence="2" key="1">
    <citation type="journal article" date="2019" name="G3 (Bethesda)">
        <title>Genome Assemblies of Two Rare Opportunistic Yeast Pathogens: Diutina rugosa (syn. Candida rugosa) and Trichomonascus ciferrii (syn. Candida ciferrii).</title>
        <authorList>
            <person name="Mixao V."/>
            <person name="Saus E."/>
            <person name="Hansen A.P."/>
            <person name="Lass-Florl C."/>
            <person name="Gabaldon T."/>
        </authorList>
    </citation>
    <scope>NUCLEOTIDE SEQUENCE</scope>
    <source>
        <strain evidence="2">CBS 4856</strain>
    </source>
</reference>
<evidence type="ECO:0000313" key="2">
    <source>
        <dbReference type="EMBL" id="KAA8915092.1"/>
    </source>
</evidence>
<feature type="region of interest" description="Disordered" evidence="1">
    <location>
        <begin position="111"/>
        <end position="135"/>
    </location>
</feature>
<dbReference type="OrthoDB" id="2735536at2759"/>
<dbReference type="GO" id="GO:0070124">
    <property type="term" value="P:mitochondrial translational initiation"/>
    <property type="evidence" value="ECO:0007669"/>
    <property type="project" value="TreeGrafter"/>
</dbReference>
<dbReference type="Proteomes" id="UP000761534">
    <property type="component" value="Unassembled WGS sequence"/>
</dbReference>
<evidence type="ECO:0000313" key="3">
    <source>
        <dbReference type="Proteomes" id="UP000761534"/>
    </source>
</evidence>
<accession>A0A642VBP4</accession>
<dbReference type="EMBL" id="SWFS01000186">
    <property type="protein sequence ID" value="KAA8915092.1"/>
    <property type="molecule type" value="Genomic_DNA"/>
</dbReference>